<dbReference type="PANTHER" id="PTHR33065">
    <property type="entry name" value="OS07G0486400 PROTEIN"/>
    <property type="match status" value="1"/>
</dbReference>
<reference evidence="3 4" key="1">
    <citation type="journal article" date="2024" name="Plant J.">
        <title>Genome sequences and population genomics reveal climatic adaptation and genomic divergence between two closely related sweetgum species.</title>
        <authorList>
            <person name="Xu W.Q."/>
            <person name="Ren C.Q."/>
            <person name="Zhang X.Y."/>
            <person name="Comes H.P."/>
            <person name="Liu X.H."/>
            <person name="Li Y.G."/>
            <person name="Kettle C.J."/>
            <person name="Jalonen R."/>
            <person name="Gaisberger H."/>
            <person name="Ma Y.Z."/>
            <person name="Qiu Y.X."/>
        </authorList>
    </citation>
    <scope>NUCLEOTIDE SEQUENCE [LARGE SCALE GENOMIC DNA]</scope>
    <source>
        <strain evidence="3">Hangzhou</strain>
    </source>
</reference>
<dbReference type="Pfam" id="PF20241">
    <property type="entry name" value="DUF6598"/>
    <property type="match status" value="1"/>
</dbReference>
<organism evidence="3 4">
    <name type="scientific">Liquidambar formosana</name>
    <name type="common">Formosan gum</name>
    <dbReference type="NCBI Taxonomy" id="63359"/>
    <lineage>
        <taxon>Eukaryota</taxon>
        <taxon>Viridiplantae</taxon>
        <taxon>Streptophyta</taxon>
        <taxon>Embryophyta</taxon>
        <taxon>Tracheophyta</taxon>
        <taxon>Spermatophyta</taxon>
        <taxon>Magnoliopsida</taxon>
        <taxon>eudicotyledons</taxon>
        <taxon>Gunneridae</taxon>
        <taxon>Pentapetalae</taxon>
        <taxon>Saxifragales</taxon>
        <taxon>Altingiaceae</taxon>
        <taxon>Liquidambar</taxon>
    </lineage>
</organism>
<feature type="compositionally biased region" description="Acidic residues" evidence="1">
    <location>
        <begin position="13"/>
        <end position="50"/>
    </location>
</feature>
<keyword evidence="4" id="KW-1185">Reference proteome</keyword>
<protein>
    <recommendedName>
        <fullName evidence="2">DUF6598 domain-containing protein</fullName>
    </recommendedName>
</protein>
<feature type="domain" description="DUF6598" evidence="2">
    <location>
        <begin position="62"/>
        <end position="282"/>
    </location>
</feature>
<comment type="caution">
    <text evidence="3">The sequence shown here is derived from an EMBL/GenBank/DDBJ whole genome shotgun (WGS) entry which is preliminary data.</text>
</comment>
<accession>A0AAP0X6A6</accession>
<name>A0AAP0X6A6_LIQFO</name>
<dbReference type="EMBL" id="JBBPBK010000004">
    <property type="protein sequence ID" value="KAK9287303.1"/>
    <property type="molecule type" value="Genomic_DNA"/>
</dbReference>
<evidence type="ECO:0000256" key="1">
    <source>
        <dbReference type="SAM" id="MobiDB-lite"/>
    </source>
</evidence>
<evidence type="ECO:0000313" key="4">
    <source>
        <dbReference type="Proteomes" id="UP001415857"/>
    </source>
</evidence>
<proteinExistence type="predicted"/>
<dbReference type="InterPro" id="IPR046533">
    <property type="entry name" value="DUF6598"/>
</dbReference>
<sequence length="309" mass="35367">MESPKSASPPPEDIVDDEGDEGGDDIDDDDEGDEDEGDDSEEFVTDDDEEHDMRKYYGRPMFELFSMHFMSINEEYEGRLYGEIRHFGSGIPGEIYKRSRENAEIISSGDSILLCGPSSAIYALDPLIIEIALTFEYKNGRLDDEAMYRWREWNFSFEKIDDTPKFEDVVGLYGKVVMNYALYSNAVLATVEVKLFKRGDKNSAKLYGKITARNTLISEDAESVLFRRKSDETIDVLPKQVIPLSRSIVSVPLESFLVIEANMWDSFDNEIANGIVKFRAHCSWVYRQSIHGESGWITVRVTWGRGWMY</sequence>
<feature type="region of interest" description="Disordered" evidence="1">
    <location>
        <begin position="1"/>
        <end position="50"/>
    </location>
</feature>
<dbReference type="PANTHER" id="PTHR33065:SF88">
    <property type="entry name" value="OS11G0104220 PROTEIN"/>
    <property type="match status" value="1"/>
</dbReference>
<evidence type="ECO:0000259" key="2">
    <source>
        <dbReference type="Pfam" id="PF20241"/>
    </source>
</evidence>
<gene>
    <name evidence="3" type="ORF">L1049_015716</name>
</gene>
<dbReference type="Proteomes" id="UP001415857">
    <property type="component" value="Unassembled WGS sequence"/>
</dbReference>
<dbReference type="AlphaFoldDB" id="A0AAP0X6A6"/>
<evidence type="ECO:0000313" key="3">
    <source>
        <dbReference type="EMBL" id="KAK9287303.1"/>
    </source>
</evidence>